<reference evidence="2" key="1">
    <citation type="journal article" date="2021" name="PeerJ">
        <title>Extensive microbial diversity within the chicken gut microbiome revealed by metagenomics and culture.</title>
        <authorList>
            <person name="Gilroy R."/>
            <person name="Ravi A."/>
            <person name="Getino M."/>
            <person name="Pursley I."/>
            <person name="Horton D.L."/>
            <person name="Alikhan N.F."/>
            <person name="Baker D."/>
            <person name="Gharbi K."/>
            <person name="Hall N."/>
            <person name="Watson M."/>
            <person name="Adriaenssens E.M."/>
            <person name="Foster-Nyarko E."/>
            <person name="Jarju S."/>
            <person name="Secka A."/>
            <person name="Antonio M."/>
            <person name="Oren A."/>
            <person name="Chaudhuri R.R."/>
            <person name="La Ragione R."/>
            <person name="Hildebrand F."/>
            <person name="Pallen M.J."/>
        </authorList>
    </citation>
    <scope>NUCLEOTIDE SEQUENCE</scope>
    <source>
        <strain evidence="2">ChiSjej5B23-16112</strain>
    </source>
</reference>
<evidence type="ECO:0000313" key="2">
    <source>
        <dbReference type="EMBL" id="HJF93392.1"/>
    </source>
</evidence>
<organism evidence="2 3">
    <name type="scientific">Lachnoclostridium phocaeense</name>
    <dbReference type="NCBI Taxonomy" id="1871021"/>
    <lineage>
        <taxon>Bacteria</taxon>
        <taxon>Bacillati</taxon>
        <taxon>Bacillota</taxon>
        <taxon>Clostridia</taxon>
        <taxon>Lachnospirales</taxon>
        <taxon>Lachnospiraceae</taxon>
    </lineage>
</organism>
<sequence length="72" mass="8108">MKNEKENTVSKSQKDRENQSLIDSYDYMAGAASAGDCTGLIPAAPVSEAERESYQDLYAYQYRPPKFPPKEK</sequence>
<dbReference type="Proteomes" id="UP000769156">
    <property type="component" value="Unassembled WGS sequence"/>
</dbReference>
<comment type="caution">
    <text evidence="2">The sequence shown here is derived from an EMBL/GenBank/DDBJ whole genome shotgun (WGS) entry which is preliminary data.</text>
</comment>
<proteinExistence type="predicted"/>
<feature type="region of interest" description="Disordered" evidence="1">
    <location>
        <begin position="1"/>
        <end position="21"/>
    </location>
</feature>
<evidence type="ECO:0000256" key="1">
    <source>
        <dbReference type="SAM" id="MobiDB-lite"/>
    </source>
</evidence>
<gene>
    <name evidence="2" type="ORF">K8V82_01180</name>
</gene>
<reference evidence="2" key="2">
    <citation type="submission" date="2021-09" db="EMBL/GenBank/DDBJ databases">
        <authorList>
            <person name="Gilroy R."/>
        </authorList>
    </citation>
    <scope>NUCLEOTIDE SEQUENCE</scope>
    <source>
        <strain evidence="2">ChiSjej5B23-16112</strain>
    </source>
</reference>
<feature type="compositionally biased region" description="Basic and acidic residues" evidence="1">
    <location>
        <begin position="1"/>
        <end position="18"/>
    </location>
</feature>
<name>A0A921I097_9FIRM</name>
<evidence type="ECO:0000313" key="3">
    <source>
        <dbReference type="Proteomes" id="UP000769156"/>
    </source>
</evidence>
<protein>
    <submittedName>
        <fullName evidence="2">Uncharacterized protein</fullName>
    </submittedName>
</protein>
<accession>A0A921I097</accession>
<dbReference type="EMBL" id="DYVY01000025">
    <property type="protein sequence ID" value="HJF93392.1"/>
    <property type="molecule type" value="Genomic_DNA"/>
</dbReference>
<dbReference type="AlphaFoldDB" id="A0A921I097"/>